<dbReference type="Gene3D" id="3.30.420.10">
    <property type="entry name" value="Ribonuclease H-like superfamily/Ribonuclease H"/>
    <property type="match status" value="1"/>
</dbReference>
<dbReference type="InterPro" id="IPR021109">
    <property type="entry name" value="Peptidase_aspartic_dom_sf"/>
</dbReference>
<feature type="disulfide bond" evidence="9">
    <location>
        <begin position="417"/>
        <end position="422"/>
    </location>
</feature>
<dbReference type="InterPro" id="IPR001461">
    <property type="entry name" value="Aspartic_peptidase_A1"/>
</dbReference>
<dbReference type="PANTHER" id="PTHR47966:SF51">
    <property type="entry name" value="BETA-SITE APP-CLEAVING ENZYME, ISOFORM A-RELATED"/>
    <property type="match status" value="1"/>
</dbReference>
<evidence type="ECO:0000256" key="5">
    <source>
        <dbReference type="ARBA" id="ARBA00022750"/>
    </source>
</evidence>
<comment type="caution">
    <text evidence="14">The sequence shown here is derived from an EMBL/GenBank/DDBJ whole genome shotgun (WGS) entry which is preliminary data.</text>
</comment>
<protein>
    <submittedName>
        <fullName evidence="14">Uncharacterized protein</fullName>
    </submittedName>
</protein>
<feature type="region of interest" description="Disordered" evidence="11">
    <location>
        <begin position="86"/>
        <end position="107"/>
    </location>
</feature>
<dbReference type="SUPFAM" id="SSF53098">
    <property type="entry name" value="Ribonuclease H-like"/>
    <property type="match status" value="1"/>
</dbReference>
<dbReference type="GO" id="GO:0003964">
    <property type="term" value="F:RNA-directed DNA polymerase activity"/>
    <property type="evidence" value="ECO:0007669"/>
    <property type="project" value="UniProtKB-KW"/>
</dbReference>
<dbReference type="EMBL" id="JABANN010000018">
    <property type="protein sequence ID" value="KAF4675209.1"/>
    <property type="molecule type" value="Genomic_DNA"/>
</dbReference>
<dbReference type="PROSITE" id="PS00141">
    <property type="entry name" value="ASP_PROTEASE"/>
    <property type="match status" value="1"/>
</dbReference>
<dbReference type="Proteomes" id="UP000572268">
    <property type="component" value="Unassembled WGS sequence"/>
</dbReference>
<evidence type="ECO:0000259" key="12">
    <source>
        <dbReference type="PROSITE" id="PS50879"/>
    </source>
</evidence>
<evidence type="ECO:0000313" key="15">
    <source>
        <dbReference type="Proteomes" id="UP000572268"/>
    </source>
</evidence>
<keyword evidence="3" id="KW-0808">Transferase</keyword>
<dbReference type="InterPro" id="IPR002156">
    <property type="entry name" value="RNaseH_domain"/>
</dbReference>
<dbReference type="PROSITE" id="PS50879">
    <property type="entry name" value="RNASE_H_1"/>
    <property type="match status" value="1"/>
</dbReference>
<keyword evidence="7" id="KW-0695">RNA-directed DNA polymerase</keyword>
<evidence type="ECO:0000256" key="2">
    <source>
        <dbReference type="ARBA" id="ARBA00022670"/>
    </source>
</evidence>
<evidence type="ECO:0000256" key="3">
    <source>
        <dbReference type="ARBA" id="ARBA00022679"/>
    </source>
</evidence>
<dbReference type="GO" id="GO:0003676">
    <property type="term" value="F:nucleic acid binding"/>
    <property type="evidence" value="ECO:0007669"/>
    <property type="project" value="InterPro"/>
</dbReference>
<dbReference type="GO" id="GO:0004523">
    <property type="term" value="F:RNA-DNA hybrid ribonuclease activity"/>
    <property type="evidence" value="ECO:0007669"/>
    <property type="project" value="InterPro"/>
</dbReference>
<feature type="active site" evidence="8">
    <location>
        <position position="598"/>
    </location>
</feature>
<feature type="compositionally biased region" description="Low complexity" evidence="11">
    <location>
        <begin position="91"/>
        <end position="105"/>
    </location>
</feature>
<dbReference type="InterPro" id="IPR012337">
    <property type="entry name" value="RNaseH-like_sf"/>
</dbReference>
<dbReference type="AlphaFoldDB" id="A0A7J6MUD9"/>
<keyword evidence="2 10" id="KW-0645">Protease</keyword>
<gene>
    <name evidence="14" type="ORF">FOL46_002475</name>
</gene>
<dbReference type="GO" id="GO:0004190">
    <property type="term" value="F:aspartic-type endopeptidase activity"/>
    <property type="evidence" value="ECO:0007669"/>
    <property type="project" value="UniProtKB-KW"/>
</dbReference>
<evidence type="ECO:0000313" key="14">
    <source>
        <dbReference type="EMBL" id="KAF4675209.1"/>
    </source>
</evidence>
<keyword evidence="9" id="KW-1015">Disulfide bond</keyword>
<comment type="similarity">
    <text evidence="1 10">Belongs to the peptidase A1 family.</text>
</comment>
<name>A0A7J6MUD9_PEROL</name>
<dbReference type="Pfam" id="PF13456">
    <property type="entry name" value="RVT_3"/>
    <property type="match status" value="1"/>
</dbReference>
<dbReference type="InterPro" id="IPR033121">
    <property type="entry name" value="PEPTIDASE_A1"/>
</dbReference>
<keyword evidence="5 10" id="KW-0064">Aspartyl protease</keyword>
<dbReference type="CDD" id="cd09279">
    <property type="entry name" value="RNase_HI_like"/>
    <property type="match status" value="1"/>
</dbReference>
<organism evidence="14 15">
    <name type="scientific">Perkinsus olseni</name>
    <name type="common">Perkinsus atlanticus</name>
    <dbReference type="NCBI Taxonomy" id="32597"/>
    <lineage>
        <taxon>Eukaryota</taxon>
        <taxon>Sar</taxon>
        <taxon>Alveolata</taxon>
        <taxon>Perkinsozoa</taxon>
        <taxon>Perkinsea</taxon>
        <taxon>Perkinsida</taxon>
        <taxon>Perkinsidae</taxon>
        <taxon>Perkinsus</taxon>
    </lineage>
</organism>
<evidence type="ECO:0000256" key="8">
    <source>
        <dbReference type="PIRSR" id="PIRSR601461-1"/>
    </source>
</evidence>
<dbReference type="PRINTS" id="PR00792">
    <property type="entry name" value="PEPSIN"/>
</dbReference>
<keyword evidence="6 10" id="KW-0378">Hydrolase</keyword>
<feature type="domain" description="RNase H type-1" evidence="12">
    <location>
        <begin position="227"/>
        <end position="369"/>
    </location>
</feature>
<dbReference type="SUPFAM" id="SSF50630">
    <property type="entry name" value="Acid proteases"/>
    <property type="match status" value="1"/>
</dbReference>
<reference evidence="14 15" key="1">
    <citation type="submission" date="2020-04" db="EMBL/GenBank/DDBJ databases">
        <title>Perkinsus olseni comparative genomics.</title>
        <authorList>
            <person name="Bogema D.R."/>
        </authorList>
    </citation>
    <scope>NUCLEOTIDE SEQUENCE [LARGE SCALE GENOMIC DNA]</scope>
    <source>
        <strain evidence="14">ATCC PRA-31</strain>
    </source>
</reference>
<accession>A0A7J6MUD9</accession>
<evidence type="ECO:0000256" key="1">
    <source>
        <dbReference type="ARBA" id="ARBA00007447"/>
    </source>
</evidence>
<dbReference type="PANTHER" id="PTHR47966">
    <property type="entry name" value="BETA-SITE APP-CLEAVING ENZYME, ISOFORM A-RELATED"/>
    <property type="match status" value="1"/>
</dbReference>
<feature type="domain" description="Peptidase A1" evidence="13">
    <location>
        <begin position="386"/>
        <end position="700"/>
    </location>
</feature>
<feature type="active site" evidence="8">
    <location>
        <position position="404"/>
    </location>
</feature>
<dbReference type="InterPro" id="IPR001969">
    <property type="entry name" value="Aspartic_peptidase_AS"/>
</dbReference>
<evidence type="ECO:0000256" key="7">
    <source>
        <dbReference type="ARBA" id="ARBA00022918"/>
    </source>
</evidence>
<dbReference type="PROSITE" id="PS51767">
    <property type="entry name" value="PEPTIDASE_A1"/>
    <property type="match status" value="1"/>
</dbReference>
<evidence type="ECO:0000256" key="6">
    <source>
        <dbReference type="ARBA" id="ARBA00022801"/>
    </source>
</evidence>
<keyword evidence="4" id="KW-0548">Nucleotidyltransferase</keyword>
<evidence type="ECO:0000256" key="9">
    <source>
        <dbReference type="PIRSR" id="PIRSR601461-2"/>
    </source>
</evidence>
<dbReference type="InterPro" id="IPR036397">
    <property type="entry name" value="RNaseH_sf"/>
</dbReference>
<evidence type="ECO:0000256" key="4">
    <source>
        <dbReference type="ARBA" id="ARBA00022695"/>
    </source>
</evidence>
<dbReference type="Gene3D" id="2.40.70.10">
    <property type="entry name" value="Acid Proteases"/>
    <property type="match status" value="2"/>
</dbReference>
<proteinExistence type="inferred from homology"/>
<evidence type="ECO:0000256" key="10">
    <source>
        <dbReference type="RuleBase" id="RU000454"/>
    </source>
</evidence>
<evidence type="ECO:0000256" key="11">
    <source>
        <dbReference type="SAM" id="MobiDB-lite"/>
    </source>
</evidence>
<sequence>MPPPKALSRTCATLRELVDMLVRKLGEDVEESDFVEKNGGKQLQVRLRKHNGGISYYPTSGKVVADGKDGATIADKLSSKVPIQQTVENGPVSNPSTSNVVSASSADEKPNLLEASPVKGVSSTSDVDEVLLEIGEGDWKWTEVYKDTLWIRQSLNFDAVMELDRTCNSLNFMGPQANRLRGNYLAAARFLEPAQKRARHQDGLGSQTSICNIPESLHNGAPSSPTNLPNLMLTFDGGSQGEQSSAGSGAVLYRKDDDGQFDEIAAWSLKLGPGRTNNEAEYEALCMGLEKVNELIEEPANLIIQGDSRLVINQMGPSQWKVNKFELQQLKNRADNVINELVDRMNVTWIHTLRCNNKRADELATFGSRQPGHEPLELTNFFNAEFYGDIQIGTPGQSFKVVYDTGSSTLWVPGRKCRSTACRRHKRFVESLSTTAHVAHNLRSRGDSQLFPIHYGTGDVKLQRETDVIEIDNVTVNGVTFGVSVGESRFPFATSPADGICGLSFTLPRDPFGPSLIDSSDSLHIIGFYYSFNPRFHGSLSVGSIEDGRIARGNAMMWSPVKKAHPSRRQEWTIPMIDIAVDGRRLHLCNSTCSALVDTGTSLVVGPVQSSAELLQAIETDDCRGPNVTILLQGESSGSVHEILLTADQYYIVNDKVDCEPGFAGVRLHDEEDLWILGSTLLRSYYAVFDRCEPLQLSCGATLEMA</sequence>
<dbReference type="FunFam" id="2.40.70.10:FF:000008">
    <property type="entry name" value="Cathepsin D"/>
    <property type="match status" value="1"/>
</dbReference>
<evidence type="ECO:0000259" key="13">
    <source>
        <dbReference type="PROSITE" id="PS51767"/>
    </source>
</evidence>
<dbReference type="GO" id="GO:0006508">
    <property type="term" value="P:proteolysis"/>
    <property type="evidence" value="ECO:0007669"/>
    <property type="project" value="UniProtKB-KW"/>
</dbReference>
<dbReference type="Pfam" id="PF00026">
    <property type="entry name" value="Asp"/>
    <property type="match status" value="1"/>
</dbReference>